<dbReference type="InterPro" id="IPR003439">
    <property type="entry name" value="ABC_transporter-like_ATP-bd"/>
</dbReference>
<dbReference type="Pfam" id="PF00005">
    <property type="entry name" value="ABC_tran"/>
    <property type="match status" value="1"/>
</dbReference>
<evidence type="ECO:0000259" key="3">
    <source>
        <dbReference type="PROSITE" id="PS50893"/>
    </source>
</evidence>
<organism evidence="4 5">
    <name type="scientific">Aliibacillus thermotolerans</name>
    <dbReference type="NCBI Taxonomy" id="1834418"/>
    <lineage>
        <taxon>Bacteria</taxon>
        <taxon>Bacillati</taxon>
        <taxon>Bacillota</taxon>
        <taxon>Bacilli</taxon>
        <taxon>Bacillales</taxon>
        <taxon>Bacillaceae</taxon>
        <taxon>Aliibacillus</taxon>
    </lineage>
</organism>
<comment type="caution">
    <text evidence="4">The sequence shown here is derived from an EMBL/GenBank/DDBJ whole genome shotgun (WGS) entry which is preliminary data.</text>
</comment>
<keyword evidence="5" id="KW-1185">Reference proteome</keyword>
<keyword evidence="1" id="KW-0547">Nucleotide-binding</keyword>
<dbReference type="SUPFAM" id="SSF52540">
    <property type="entry name" value="P-loop containing nucleoside triphosphate hydrolases"/>
    <property type="match status" value="1"/>
</dbReference>
<accession>A0ABW0U814</accession>
<evidence type="ECO:0000256" key="2">
    <source>
        <dbReference type="ARBA" id="ARBA00022840"/>
    </source>
</evidence>
<evidence type="ECO:0000313" key="4">
    <source>
        <dbReference type="EMBL" id="MFC5629631.1"/>
    </source>
</evidence>
<gene>
    <name evidence="4" type="ORF">ACFPTR_12295</name>
</gene>
<dbReference type="RefSeq" id="WP_270897608.1">
    <property type="nucleotide sequence ID" value="NZ_JBHSPF010000065.1"/>
</dbReference>
<dbReference type="InterPro" id="IPR003593">
    <property type="entry name" value="AAA+_ATPase"/>
</dbReference>
<dbReference type="GO" id="GO:0005524">
    <property type="term" value="F:ATP binding"/>
    <property type="evidence" value="ECO:0007669"/>
    <property type="project" value="UniProtKB-KW"/>
</dbReference>
<keyword evidence="2 4" id="KW-0067">ATP-binding</keyword>
<sequence length="300" mass="34601">MIHVKGVTKTFDKEIAVQEVTMDVKQGSIYGLVGSNGAGKTTLLKMLAGIYRPDQGEIFIGGEPIFENVAMKRNVVFISDALYFFPQVTIEQMASYYRSFYPNWSDERFETLQRVFPLEPSRKIHRLSKGMQRQVSFWLSLSCLPSVFILDEPMDGLDPVMRQKIKNLLFQDVAERNMTVIISSHNLREIEDMCDHIGMMHEGKIILEKDIDVLKSDTHKVQLAFDEEQKEEKILNDLTIVHKEKRGSVLLLIVRGEKDVIERTIRAEKPLVFDMLPLTLEEMFIYEMGGVGYEVEQILY</sequence>
<dbReference type="InterPro" id="IPR027417">
    <property type="entry name" value="P-loop_NTPase"/>
</dbReference>
<feature type="domain" description="ABC transporter" evidence="3">
    <location>
        <begin position="2"/>
        <end position="227"/>
    </location>
</feature>
<dbReference type="CDD" id="cd03230">
    <property type="entry name" value="ABC_DR_subfamily_A"/>
    <property type="match status" value="1"/>
</dbReference>
<dbReference type="Gene3D" id="3.40.50.300">
    <property type="entry name" value="P-loop containing nucleotide triphosphate hydrolases"/>
    <property type="match status" value="1"/>
</dbReference>
<dbReference type="PANTHER" id="PTHR43158">
    <property type="entry name" value="SKFA PEPTIDE EXPORT ATP-BINDING PROTEIN SKFE"/>
    <property type="match status" value="1"/>
</dbReference>
<dbReference type="EMBL" id="JBHSPF010000065">
    <property type="protein sequence ID" value="MFC5629631.1"/>
    <property type="molecule type" value="Genomic_DNA"/>
</dbReference>
<dbReference type="PANTHER" id="PTHR43158:SF10">
    <property type="entry name" value="ABC TRANSPORTER ATP-BINDING PROTEIN YTRB"/>
    <property type="match status" value="1"/>
</dbReference>
<proteinExistence type="predicted"/>
<dbReference type="SMART" id="SM00382">
    <property type="entry name" value="AAA"/>
    <property type="match status" value="1"/>
</dbReference>
<name>A0ABW0U814_9BACI</name>
<protein>
    <submittedName>
        <fullName evidence="4">ABC transporter ATP-binding protein</fullName>
    </submittedName>
</protein>
<evidence type="ECO:0000313" key="5">
    <source>
        <dbReference type="Proteomes" id="UP001596143"/>
    </source>
</evidence>
<dbReference type="PROSITE" id="PS50893">
    <property type="entry name" value="ABC_TRANSPORTER_2"/>
    <property type="match status" value="1"/>
</dbReference>
<evidence type="ECO:0000256" key="1">
    <source>
        <dbReference type="ARBA" id="ARBA00022741"/>
    </source>
</evidence>
<reference evidence="5" key="1">
    <citation type="journal article" date="2019" name="Int. J. Syst. Evol. Microbiol.">
        <title>The Global Catalogue of Microorganisms (GCM) 10K type strain sequencing project: providing services to taxonomists for standard genome sequencing and annotation.</title>
        <authorList>
            <consortium name="The Broad Institute Genomics Platform"/>
            <consortium name="The Broad Institute Genome Sequencing Center for Infectious Disease"/>
            <person name="Wu L."/>
            <person name="Ma J."/>
        </authorList>
    </citation>
    <scope>NUCLEOTIDE SEQUENCE [LARGE SCALE GENOMIC DNA]</scope>
    <source>
        <strain evidence="5">CGMCC 1.15790</strain>
    </source>
</reference>
<dbReference type="Proteomes" id="UP001596143">
    <property type="component" value="Unassembled WGS sequence"/>
</dbReference>